<evidence type="ECO:0000313" key="1">
    <source>
        <dbReference type="EMBL" id="KAF2665753.1"/>
    </source>
</evidence>
<accession>A0A6A6U3B6</accession>
<proteinExistence type="predicted"/>
<name>A0A6A6U3B6_9PEZI</name>
<dbReference type="AlphaFoldDB" id="A0A6A6U3B6"/>
<organism evidence="1 2">
    <name type="scientific">Microthyrium microscopicum</name>
    <dbReference type="NCBI Taxonomy" id="703497"/>
    <lineage>
        <taxon>Eukaryota</taxon>
        <taxon>Fungi</taxon>
        <taxon>Dikarya</taxon>
        <taxon>Ascomycota</taxon>
        <taxon>Pezizomycotina</taxon>
        <taxon>Dothideomycetes</taxon>
        <taxon>Dothideomycetes incertae sedis</taxon>
        <taxon>Microthyriales</taxon>
        <taxon>Microthyriaceae</taxon>
        <taxon>Microthyrium</taxon>
    </lineage>
</organism>
<gene>
    <name evidence="1" type="ORF">BT63DRAFT_417288</name>
</gene>
<reference evidence="1" key="1">
    <citation type="journal article" date="2020" name="Stud. Mycol.">
        <title>101 Dothideomycetes genomes: a test case for predicting lifestyles and emergence of pathogens.</title>
        <authorList>
            <person name="Haridas S."/>
            <person name="Albert R."/>
            <person name="Binder M."/>
            <person name="Bloem J."/>
            <person name="Labutti K."/>
            <person name="Salamov A."/>
            <person name="Andreopoulos B."/>
            <person name="Baker S."/>
            <person name="Barry K."/>
            <person name="Bills G."/>
            <person name="Bluhm B."/>
            <person name="Cannon C."/>
            <person name="Castanera R."/>
            <person name="Culley D."/>
            <person name="Daum C."/>
            <person name="Ezra D."/>
            <person name="Gonzalez J."/>
            <person name="Henrissat B."/>
            <person name="Kuo A."/>
            <person name="Liang C."/>
            <person name="Lipzen A."/>
            <person name="Lutzoni F."/>
            <person name="Magnuson J."/>
            <person name="Mondo S."/>
            <person name="Nolan M."/>
            <person name="Ohm R."/>
            <person name="Pangilinan J."/>
            <person name="Park H.-J."/>
            <person name="Ramirez L."/>
            <person name="Alfaro M."/>
            <person name="Sun H."/>
            <person name="Tritt A."/>
            <person name="Yoshinaga Y."/>
            <person name="Zwiers L.-H."/>
            <person name="Turgeon B."/>
            <person name="Goodwin S."/>
            <person name="Spatafora J."/>
            <person name="Crous P."/>
            <person name="Grigoriev I."/>
        </authorList>
    </citation>
    <scope>NUCLEOTIDE SEQUENCE</scope>
    <source>
        <strain evidence="1">CBS 115976</strain>
    </source>
</reference>
<keyword evidence="2" id="KW-1185">Reference proteome</keyword>
<evidence type="ECO:0008006" key="3">
    <source>
        <dbReference type="Google" id="ProtNLM"/>
    </source>
</evidence>
<evidence type="ECO:0000313" key="2">
    <source>
        <dbReference type="Proteomes" id="UP000799302"/>
    </source>
</evidence>
<dbReference type="EMBL" id="MU004240">
    <property type="protein sequence ID" value="KAF2665753.1"/>
    <property type="molecule type" value="Genomic_DNA"/>
</dbReference>
<dbReference type="Proteomes" id="UP000799302">
    <property type="component" value="Unassembled WGS sequence"/>
</dbReference>
<protein>
    <recommendedName>
        <fullName evidence="3">F-box domain-containing protein</fullName>
    </recommendedName>
</protein>
<sequence>MHIPAEIQIMILESGVFEMNSDEIKICSARHCETHLTKTAQASCKEDLSAVSLIPDQVPERKLTPSQVKSTIALFTVNKLWHQIGARILYTKHRFIFPGHRGWCALSRFLITIGPEKTHLLRKLTILDLSSATWPSDGFPNFLQDYASRKGESITSLNPKQAGSQICVPNRWPVRRSVDLYYPAASTWDISPWCVHFIFPLFDEGSQLASLDLVQTSSISRVGSNVDDWRRAQWKRQIRVRSFLRTPGASGDETLAGRGLKMWDCLEDELQYRIDRLLPTAISDGLAKPGKLRVRWV</sequence>